<proteinExistence type="predicted"/>
<evidence type="ECO:0008006" key="3">
    <source>
        <dbReference type="Google" id="ProtNLM"/>
    </source>
</evidence>
<dbReference type="PANTHER" id="PTHR37827:SF1">
    <property type="entry name" value="HNH DOMAIN-CONTAINING PROTEIN"/>
    <property type="match status" value="1"/>
</dbReference>
<organism evidence="2">
    <name type="scientific">uncultured Rubrobacteraceae bacterium</name>
    <dbReference type="NCBI Taxonomy" id="349277"/>
    <lineage>
        <taxon>Bacteria</taxon>
        <taxon>Bacillati</taxon>
        <taxon>Actinomycetota</taxon>
        <taxon>Rubrobacteria</taxon>
        <taxon>Rubrobacterales</taxon>
        <taxon>Rubrobacteraceae</taxon>
        <taxon>environmental samples</taxon>
    </lineage>
</organism>
<name>A0A6J4PYP1_9ACTN</name>
<dbReference type="AlphaFoldDB" id="A0A6J4PYP1"/>
<reference evidence="2" key="1">
    <citation type="submission" date="2020-02" db="EMBL/GenBank/DDBJ databases">
        <authorList>
            <person name="Meier V. D."/>
        </authorList>
    </citation>
    <scope>NUCLEOTIDE SEQUENCE</scope>
    <source>
        <strain evidence="2">AVDCRST_MAG01</strain>
    </source>
</reference>
<feature type="region of interest" description="Disordered" evidence="1">
    <location>
        <begin position="97"/>
        <end position="129"/>
    </location>
</feature>
<feature type="compositionally biased region" description="Basic and acidic residues" evidence="1">
    <location>
        <begin position="105"/>
        <end position="123"/>
    </location>
</feature>
<evidence type="ECO:0000313" key="2">
    <source>
        <dbReference type="EMBL" id="CAA9427465.1"/>
    </source>
</evidence>
<dbReference type="PANTHER" id="PTHR37827">
    <property type="entry name" value="TUDOR DOMAIN-CONTAINING PROTEIN"/>
    <property type="match status" value="1"/>
</dbReference>
<sequence length="129" mass="14820">MSNTNGARGGECGLCGRPVERLTRHHLVPRTRHKNKRNKKTFDRQEIHRTVGLCSPCHRHIHTVLDNKELERDYNTLEALRSHPDIEKFIAWIGKKPHGTTRTGLRREGRAPTRSGDPLRDPAQDTNFS</sequence>
<gene>
    <name evidence="2" type="ORF">AVDCRST_MAG01-01-2689</name>
</gene>
<protein>
    <recommendedName>
        <fullName evidence="3">HNH domain-containing protein</fullName>
    </recommendedName>
</protein>
<evidence type="ECO:0000256" key="1">
    <source>
        <dbReference type="SAM" id="MobiDB-lite"/>
    </source>
</evidence>
<accession>A0A6J4PYP1</accession>
<dbReference type="EMBL" id="CADCUW010000359">
    <property type="protein sequence ID" value="CAA9427465.1"/>
    <property type="molecule type" value="Genomic_DNA"/>
</dbReference>